<protein>
    <submittedName>
        <fullName evidence="1">Uncharacterized protein</fullName>
    </submittedName>
</protein>
<proteinExistence type="predicted"/>
<keyword evidence="2" id="KW-1185">Reference proteome</keyword>
<name>A0A4C1TW34_EUMVA</name>
<dbReference type="Proteomes" id="UP000299102">
    <property type="component" value="Unassembled WGS sequence"/>
</dbReference>
<dbReference type="AlphaFoldDB" id="A0A4C1TW34"/>
<evidence type="ECO:0000313" key="1">
    <source>
        <dbReference type="EMBL" id="GBP18252.1"/>
    </source>
</evidence>
<sequence>MYKHQRDKHNIYGKIDISIETNTEIESRTGTVRIVTYISPIIIYVEISISSSHLTLCVYRAESTCVVTSTLGFLPGACVGRTTLAFVADRSAPSALDTQFSLEVCEFNGASSHARSVPHSVPLCLWSRRNSVFIFIAFHNIWYVDHGTAQNHSIKIRIRIRIKYFESLGLLHFKPTPLSNNPLPPPSAHTPSAIYSHYRQKANNALTIILALRVSMDGSDRSDGTAYSWS</sequence>
<comment type="caution">
    <text evidence="1">The sequence shown here is derived from an EMBL/GenBank/DDBJ whole genome shotgun (WGS) entry which is preliminary data.</text>
</comment>
<evidence type="ECO:0000313" key="2">
    <source>
        <dbReference type="Proteomes" id="UP000299102"/>
    </source>
</evidence>
<reference evidence="1 2" key="1">
    <citation type="journal article" date="2019" name="Commun. Biol.">
        <title>The bagworm genome reveals a unique fibroin gene that provides high tensile strength.</title>
        <authorList>
            <person name="Kono N."/>
            <person name="Nakamura H."/>
            <person name="Ohtoshi R."/>
            <person name="Tomita M."/>
            <person name="Numata K."/>
            <person name="Arakawa K."/>
        </authorList>
    </citation>
    <scope>NUCLEOTIDE SEQUENCE [LARGE SCALE GENOMIC DNA]</scope>
</reference>
<dbReference type="EMBL" id="BGZK01000095">
    <property type="protein sequence ID" value="GBP18252.1"/>
    <property type="molecule type" value="Genomic_DNA"/>
</dbReference>
<gene>
    <name evidence="1" type="ORF">EVAR_9095_1</name>
</gene>
<accession>A0A4C1TW34</accession>
<organism evidence="1 2">
    <name type="scientific">Eumeta variegata</name>
    <name type="common">Bagworm moth</name>
    <name type="synonym">Eumeta japonica</name>
    <dbReference type="NCBI Taxonomy" id="151549"/>
    <lineage>
        <taxon>Eukaryota</taxon>
        <taxon>Metazoa</taxon>
        <taxon>Ecdysozoa</taxon>
        <taxon>Arthropoda</taxon>
        <taxon>Hexapoda</taxon>
        <taxon>Insecta</taxon>
        <taxon>Pterygota</taxon>
        <taxon>Neoptera</taxon>
        <taxon>Endopterygota</taxon>
        <taxon>Lepidoptera</taxon>
        <taxon>Glossata</taxon>
        <taxon>Ditrysia</taxon>
        <taxon>Tineoidea</taxon>
        <taxon>Psychidae</taxon>
        <taxon>Oiketicinae</taxon>
        <taxon>Eumeta</taxon>
    </lineage>
</organism>